<keyword evidence="3" id="KW-1185">Reference proteome</keyword>
<evidence type="ECO:0000259" key="1">
    <source>
        <dbReference type="Pfam" id="PF13847"/>
    </source>
</evidence>
<dbReference type="SUPFAM" id="SSF53335">
    <property type="entry name" value="S-adenosyl-L-methionine-dependent methyltransferases"/>
    <property type="match status" value="1"/>
</dbReference>
<protein>
    <recommendedName>
        <fullName evidence="1">Methyltransferase domain-containing protein</fullName>
    </recommendedName>
</protein>
<dbReference type="Pfam" id="PF13847">
    <property type="entry name" value="Methyltransf_31"/>
    <property type="match status" value="1"/>
</dbReference>
<comment type="caution">
    <text evidence="2">The sequence shown here is derived from an EMBL/GenBank/DDBJ whole genome shotgun (WGS) entry which is preliminary data.</text>
</comment>
<dbReference type="EMBL" id="JALLBG020000255">
    <property type="protein sequence ID" value="KAL3757669.1"/>
    <property type="molecule type" value="Genomic_DNA"/>
</dbReference>
<organism evidence="2 3">
    <name type="scientific">Discostella pseudostelligera</name>
    <dbReference type="NCBI Taxonomy" id="259834"/>
    <lineage>
        <taxon>Eukaryota</taxon>
        <taxon>Sar</taxon>
        <taxon>Stramenopiles</taxon>
        <taxon>Ochrophyta</taxon>
        <taxon>Bacillariophyta</taxon>
        <taxon>Coscinodiscophyceae</taxon>
        <taxon>Thalassiosirophycidae</taxon>
        <taxon>Stephanodiscales</taxon>
        <taxon>Stephanodiscaceae</taxon>
        <taxon>Discostella</taxon>
    </lineage>
</organism>
<gene>
    <name evidence="2" type="ORF">ACHAWU_004454</name>
</gene>
<sequence length="266" mass="29208">MSIADGSSSSGGVLAKRYPSFDIIGAIMQRLSNNLTFYYSRAKSLVYDVVILRMTEKWYRAVLQKLDDGSIVLDVGVGTGGALLRCADLIEAKKLKVVGVDIDAAYVEAGKASIVEANLSDSISIDKVDVYEGKEKILDLSKKLGADVNSHGQFVDAVYFSGSFSLLPDPVKALQLVSEFVKRNTKTGADGGAIYITQTYQRRTPFLLPYAKPLLKYATTIDFGKLVKEEEVLQMFKESGLEVVEHNVIPESVDNRFQAAYLSILR</sequence>
<feature type="domain" description="Methyltransferase" evidence="1">
    <location>
        <begin position="67"/>
        <end position="184"/>
    </location>
</feature>
<evidence type="ECO:0000313" key="2">
    <source>
        <dbReference type="EMBL" id="KAL3757669.1"/>
    </source>
</evidence>
<accession>A0ABD3M0Y8</accession>
<dbReference type="Proteomes" id="UP001530293">
    <property type="component" value="Unassembled WGS sequence"/>
</dbReference>
<evidence type="ECO:0000313" key="3">
    <source>
        <dbReference type="Proteomes" id="UP001530293"/>
    </source>
</evidence>
<dbReference type="Gene3D" id="3.40.50.150">
    <property type="entry name" value="Vaccinia Virus protein VP39"/>
    <property type="match status" value="1"/>
</dbReference>
<name>A0ABD3M0Y8_9STRA</name>
<proteinExistence type="predicted"/>
<dbReference type="InterPro" id="IPR029063">
    <property type="entry name" value="SAM-dependent_MTases_sf"/>
</dbReference>
<dbReference type="AlphaFoldDB" id="A0ABD3M0Y8"/>
<dbReference type="CDD" id="cd02440">
    <property type="entry name" value="AdoMet_MTases"/>
    <property type="match status" value="1"/>
</dbReference>
<reference evidence="2 3" key="1">
    <citation type="submission" date="2024-10" db="EMBL/GenBank/DDBJ databases">
        <title>Updated reference genomes for cyclostephanoid diatoms.</title>
        <authorList>
            <person name="Roberts W.R."/>
            <person name="Alverson A.J."/>
        </authorList>
    </citation>
    <scope>NUCLEOTIDE SEQUENCE [LARGE SCALE GENOMIC DNA]</scope>
    <source>
        <strain evidence="2 3">AJA232-27</strain>
    </source>
</reference>
<dbReference type="InterPro" id="IPR025714">
    <property type="entry name" value="Methyltranfer_dom"/>
</dbReference>